<dbReference type="OrthoDB" id="4224607at2759"/>
<gene>
    <name evidence="3" type="ORF">PISL3812_01423</name>
</gene>
<dbReference type="SUPFAM" id="SSF54197">
    <property type="entry name" value="HIT-like"/>
    <property type="match status" value="1"/>
</dbReference>
<dbReference type="STRING" id="28573.A0A0U1LM96"/>
<evidence type="ECO:0000259" key="2">
    <source>
        <dbReference type="PROSITE" id="PS51084"/>
    </source>
</evidence>
<dbReference type="Proteomes" id="UP000054383">
    <property type="component" value="Unassembled WGS sequence"/>
</dbReference>
<dbReference type="PROSITE" id="PS51084">
    <property type="entry name" value="HIT_2"/>
    <property type="match status" value="1"/>
</dbReference>
<dbReference type="PANTHER" id="PTHR46648">
    <property type="entry name" value="HIT FAMILY PROTEIN 1"/>
    <property type="match status" value="1"/>
</dbReference>
<protein>
    <recommendedName>
        <fullName evidence="2">HIT domain-containing protein</fullName>
    </recommendedName>
</protein>
<dbReference type="InterPro" id="IPR011146">
    <property type="entry name" value="HIT-like"/>
</dbReference>
<sequence>MPQHIILQTPILTASLANEPTTRGHVLITFATTQLLTTPSASKSILKSARQIAHALCELTGSTRCALAYDGDRLIHILPLHGLDGPKWSAVLDNDQEFHEQFPGYLSTKSGPELAQADLNSMRDRIAAWSKIGSSPKEYDTSFYGDDDSDPADQNLFARIVRGELTQWRIWESSSHVAFLTPYANTPGFTVLVPRKHTSSDIFSLAPDDYDALVDAACSVSALLKTALGVSMVGMFFEGLEIDYSHVKLVPVHTTNTSNELGEPLREEFRELYRGSVSTRLGLTPYPDEELQRMAGELRARLYHDE</sequence>
<dbReference type="PANTHER" id="PTHR46648:SF1">
    <property type="entry name" value="ADENOSINE 5'-MONOPHOSPHORAMIDASE HNT1"/>
    <property type="match status" value="1"/>
</dbReference>
<dbReference type="OMA" id="PQWRIWE"/>
<dbReference type="EMBL" id="CVMT01000001">
    <property type="protein sequence ID" value="CRG84088.1"/>
    <property type="molecule type" value="Genomic_DNA"/>
</dbReference>
<evidence type="ECO:0000313" key="4">
    <source>
        <dbReference type="Proteomes" id="UP000054383"/>
    </source>
</evidence>
<evidence type="ECO:0000313" key="3">
    <source>
        <dbReference type="EMBL" id="CRG84088.1"/>
    </source>
</evidence>
<organism evidence="3 4">
    <name type="scientific">Talaromyces islandicus</name>
    <name type="common">Penicillium islandicum</name>
    <dbReference type="NCBI Taxonomy" id="28573"/>
    <lineage>
        <taxon>Eukaryota</taxon>
        <taxon>Fungi</taxon>
        <taxon>Dikarya</taxon>
        <taxon>Ascomycota</taxon>
        <taxon>Pezizomycotina</taxon>
        <taxon>Eurotiomycetes</taxon>
        <taxon>Eurotiomycetidae</taxon>
        <taxon>Eurotiales</taxon>
        <taxon>Trichocomaceae</taxon>
        <taxon>Talaromyces</taxon>
        <taxon>Talaromyces sect. Islandici</taxon>
    </lineage>
</organism>
<dbReference type="InterPro" id="IPR001310">
    <property type="entry name" value="Histidine_triad_HIT"/>
</dbReference>
<dbReference type="InterPro" id="IPR036265">
    <property type="entry name" value="HIT-like_sf"/>
</dbReference>
<reference evidence="3 4" key="1">
    <citation type="submission" date="2015-04" db="EMBL/GenBank/DDBJ databases">
        <authorList>
            <person name="Syromyatnikov M.Y."/>
            <person name="Popov V.N."/>
        </authorList>
    </citation>
    <scope>NUCLEOTIDE SEQUENCE [LARGE SCALE GENOMIC DNA]</scope>
    <source>
        <strain evidence="3">WF-38-12</strain>
    </source>
</reference>
<comment type="caution">
    <text evidence="1">Lacks conserved residue(s) required for the propagation of feature annotation.</text>
</comment>
<accession>A0A0U1LM96</accession>
<dbReference type="GO" id="GO:0003824">
    <property type="term" value="F:catalytic activity"/>
    <property type="evidence" value="ECO:0007669"/>
    <property type="project" value="InterPro"/>
</dbReference>
<keyword evidence="4" id="KW-1185">Reference proteome</keyword>
<feature type="domain" description="HIT" evidence="2">
    <location>
        <begin position="156"/>
        <end position="259"/>
    </location>
</feature>
<dbReference type="AlphaFoldDB" id="A0A0U1LM96"/>
<name>A0A0U1LM96_TALIS</name>
<proteinExistence type="predicted"/>
<dbReference type="Gene3D" id="3.30.428.10">
    <property type="entry name" value="HIT-like"/>
    <property type="match status" value="1"/>
</dbReference>
<evidence type="ECO:0000256" key="1">
    <source>
        <dbReference type="PROSITE-ProRule" id="PRU00464"/>
    </source>
</evidence>